<reference evidence="2" key="1">
    <citation type="journal article" date="2021" name="PeerJ">
        <title>Extensive microbial diversity within the chicken gut microbiome revealed by metagenomics and culture.</title>
        <authorList>
            <person name="Gilroy R."/>
            <person name="Ravi A."/>
            <person name="Getino M."/>
            <person name="Pursley I."/>
            <person name="Horton D.L."/>
            <person name="Alikhan N.F."/>
            <person name="Baker D."/>
            <person name="Gharbi K."/>
            <person name="Hall N."/>
            <person name="Watson M."/>
            <person name="Adriaenssens E.M."/>
            <person name="Foster-Nyarko E."/>
            <person name="Jarju S."/>
            <person name="Secka A."/>
            <person name="Antonio M."/>
            <person name="Oren A."/>
            <person name="Chaudhuri R.R."/>
            <person name="La Ragione R."/>
            <person name="Hildebrand F."/>
            <person name="Pallen M.J."/>
        </authorList>
    </citation>
    <scope>NUCLEOTIDE SEQUENCE</scope>
    <source>
        <strain evidence="2">14324</strain>
    </source>
</reference>
<organism evidence="2 3">
    <name type="scientific">Candidatus Blautia faecigallinarum</name>
    <dbReference type="NCBI Taxonomy" id="2838488"/>
    <lineage>
        <taxon>Bacteria</taxon>
        <taxon>Bacillati</taxon>
        <taxon>Bacillota</taxon>
        <taxon>Clostridia</taxon>
        <taxon>Lachnospirales</taxon>
        <taxon>Lachnospiraceae</taxon>
        <taxon>Blautia</taxon>
    </lineage>
</organism>
<name>A0A9D2DQW0_9FIRM</name>
<accession>A0A9D2DQW0</accession>
<dbReference type="PROSITE" id="PS51482">
    <property type="entry name" value="DEGV"/>
    <property type="match status" value="1"/>
</dbReference>
<comment type="caution">
    <text evidence="2">The sequence shown here is derived from an EMBL/GenBank/DDBJ whole genome shotgun (WGS) entry which is preliminary data.</text>
</comment>
<reference evidence="2" key="2">
    <citation type="submission" date="2021-04" db="EMBL/GenBank/DDBJ databases">
        <authorList>
            <person name="Gilroy R."/>
        </authorList>
    </citation>
    <scope>NUCLEOTIDE SEQUENCE</scope>
    <source>
        <strain evidence="2">14324</strain>
    </source>
</reference>
<dbReference type="Pfam" id="PF02645">
    <property type="entry name" value="DegV"/>
    <property type="match status" value="1"/>
</dbReference>
<dbReference type="InterPro" id="IPR003797">
    <property type="entry name" value="DegV"/>
</dbReference>
<evidence type="ECO:0000256" key="1">
    <source>
        <dbReference type="ARBA" id="ARBA00023121"/>
    </source>
</evidence>
<dbReference type="InterPro" id="IPR050270">
    <property type="entry name" value="DegV_domain_contain"/>
</dbReference>
<dbReference type="GO" id="GO:0008289">
    <property type="term" value="F:lipid binding"/>
    <property type="evidence" value="ECO:0007669"/>
    <property type="project" value="UniProtKB-KW"/>
</dbReference>
<dbReference type="InterPro" id="IPR043168">
    <property type="entry name" value="DegV_C"/>
</dbReference>
<dbReference type="PANTHER" id="PTHR33434:SF2">
    <property type="entry name" value="FATTY ACID-BINDING PROTEIN TM_1468"/>
    <property type="match status" value="1"/>
</dbReference>
<sequence>MKTAIVTDTNSGILKAEAEELGVFSIPMPVIIEEDTFYEGDNITEEEFYQALTSGKKVSTSQPAPGDVLGTWERIFAMGYDEIVHVPMSSGLSHCCETAKMLAQEYEGKVQVADNHRISITLKEAVLKGKRLADEGASAREIREILEADAYNCCIYIAVDTLEFLKKGGRITPAAAMIGTVLNIKPILAIRGEKLDSFAKARGPKKCQSRMLQALKDDMENRFSDAEKGKILVGMAGTALTKEQIEQNSALLKETFPYADFYYDPLSLSIGCHTGPGALGMGIVIR</sequence>
<dbReference type="AlphaFoldDB" id="A0A9D2DQW0"/>
<dbReference type="EMBL" id="DXBU01000016">
    <property type="protein sequence ID" value="HIZ21408.1"/>
    <property type="molecule type" value="Genomic_DNA"/>
</dbReference>
<dbReference type="PANTHER" id="PTHR33434">
    <property type="entry name" value="DEGV DOMAIN-CONTAINING PROTEIN DR_1986-RELATED"/>
    <property type="match status" value="1"/>
</dbReference>
<dbReference type="SUPFAM" id="SSF82549">
    <property type="entry name" value="DAK1/DegV-like"/>
    <property type="match status" value="1"/>
</dbReference>
<dbReference type="Gene3D" id="3.30.1180.10">
    <property type="match status" value="1"/>
</dbReference>
<dbReference type="Proteomes" id="UP000824041">
    <property type="component" value="Unassembled WGS sequence"/>
</dbReference>
<evidence type="ECO:0000313" key="2">
    <source>
        <dbReference type="EMBL" id="HIZ21408.1"/>
    </source>
</evidence>
<dbReference type="NCBIfam" id="TIGR00762">
    <property type="entry name" value="DegV"/>
    <property type="match status" value="1"/>
</dbReference>
<gene>
    <name evidence="2" type="ORF">IAA21_01240</name>
</gene>
<dbReference type="Gene3D" id="3.40.50.10170">
    <property type="match status" value="1"/>
</dbReference>
<keyword evidence="1" id="KW-0446">Lipid-binding</keyword>
<protein>
    <submittedName>
        <fullName evidence="2">DegV family protein</fullName>
    </submittedName>
</protein>
<evidence type="ECO:0000313" key="3">
    <source>
        <dbReference type="Proteomes" id="UP000824041"/>
    </source>
</evidence>
<proteinExistence type="predicted"/>